<reference evidence="2" key="1">
    <citation type="submission" date="2023-03" db="EMBL/GenBank/DDBJ databases">
        <authorList>
            <person name="Steffen K."/>
            <person name="Cardenas P."/>
        </authorList>
    </citation>
    <scope>NUCLEOTIDE SEQUENCE</scope>
</reference>
<sequence>MLAVVLSVCALLWCSVLTYASETEELFLTSSDEKDAVIQAEHIIITDINQVICWYRGATAPSSMNWYHQFDDRRFRGEDSIPSKTDSRNFGWYSGEQTTSPPYKQLKLLKDVSYVPVEGYFFCDPDRNNNNN</sequence>
<dbReference type="Proteomes" id="UP001174909">
    <property type="component" value="Unassembled WGS sequence"/>
</dbReference>
<evidence type="ECO:0000256" key="1">
    <source>
        <dbReference type="SAM" id="SignalP"/>
    </source>
</evidence>
<feature type="chain" id="PRO_5041253013" evidence="1">
    <location>
        <begin position="21"/>
        <end position="132"/>
    </location>
</feature>
<evidence type="ECO:0000313" key="3">
    <source>
        <dbReference type="Proteomes" id="UP001174909"/>
    </source>
</evidence>
<name>A0AA35S4X2_GEOBA</name>
<proteinExistence type="predicted"/>
<dbReference type="EMBL" id="CASHTH010001926">
    <property type="protein sequence ID" value="CAI8021981.1"/>
    <property type="molecule type" value="Genomic_DNA"/>
</dbReference>
<comment type="caution">
    <text evidence="2">The sequence shown here is derived from an EMBL/GenBank/DDBJ whole genome shotgun (WGS) entry which is preliminary data.</text>
</comment>
<keyword evidence="3" id="KW-1185">Reference proteome</keyword>
<organism evidence="2 3">
    <name type="scientific">Geodia barretti</name>
    <name type="common">Barrett's horny sponge</name>
    <dbReference type="NCBI Taxonomy" id="519541"/>
    <lineage>
        <taxon>Eukaryota</taxon>
        <taxon>Metazoa</taxon>
        <taxon>Porifera</taxon>
        <taxon>Demospongiae</taxon>
        <taxon>Heteroscleromorpha</taxon>
        <taxon>Tetractinellida</taxon>
        <taxon>Astrophorina</taxon>
        <taxon>Geodiidae</taxon>
        <taxon>Geodia</taxon>
    </lineage>
</organism>
<evidence type="ECO:0000313" key="2">
    <source>
        <dbReference type="EMBL" id="CAI8021981.1"/>
    </source>
</evidence>
<keyword evidence="1" id="KW-0732">Signal</keyword>
<accession>A0AA35S4X2</accession>
<feature type="signal peptide" evidence="1">
    <location>
        <begin position="1"/>
        <end position="20"/>
    </location>
</feature>
<feature type="non-terminal residue" evidence="2">
    <location>
        <position position="132"/>
    </location>
</feature>
<gene>
    <name evidence="2" type="ORF">GBAR_LOCUS12946</name>
</gene>
<dbReference type="AlphaFoldDB" id="A0AA35S4X2"/>
<protein>
    <submittedName>
        <fullName evidence="2">Uncharacterized protein</fullName>
    </submittedName>
</protein>